<proteinExistence type="predicted"/>
<name>A0AAD5K1F7_9FUNG</name>
<keyword evidence="1" id="KW-1133">Transmembrane helix</keyword>
<accession>A0AAD5K1F7</accession>
<organism evidence="2 3">
    <name type="scientific">Phascolomyces articulosus</name>
    <dbReference type="NCBI Taxonomy" id="60185"/>
    <lineage>
        <taxon>Eukaryota</taxon>
        <taxon>Fungi</taxon>
        <taxon>Fungi incertae sedis</taxon>
        <taxon>Mucoromycota</taxon>
        <taxon>Mucoromycotina</taxon>
        <taxon>Mucoromycetes</taxon>
        <taxon>Mucorales</taxon>
        <taxon>Lichtheimiaceae</taxon>
        <taxon>Phascolomyces</taxon>
    </lineage>
</organism>
<keyword evidence="1" id="KW-0472">Membrane</keyword>
<reference evidence="2" key="1">
    <citation type="journal article" date="2022" name="IScience">
        <title>Evolution of zygomycete secretomes and the origins of terrestrial fungal ecologies.</title>
        <authorList>
            <person name="Chang Y."/>
            <person name="Wang Y."/>
            <person name="Mondo S."/>
            <person name="Ahrendt S."/>
            <person name="Andreopoulos W."/>
            <person name="Barry K."/>
            <person name="Beard J."/>
            <person name="Benny G.L."/>
            <person name="Blankenship S."/>
            <person name="Bonito G."/>
            <person name="Cuomo C."/>
            <person name="Desiro A."/>
            <person name="Gervers K.A."/>
            <person name="Hundley H."/>
            <person name="Kuo A."/>
            <person name="LaButti K."/>
            <person name="Lang B.F."/>
            <person name="Lipzen A."/>
            <person name="O'Donnell K."/>
            <person name="Pangilinan J."/>
            <person name="Reynolds N."/>
            <person name="Sandor L."/>
            <person name="Smith M.E."/>
            <person name="Tsang A."/>
            <person name="Grigoriev I.V."/>
            <person name="Stajich J.E."/>
            <person name="Spatafora J.W."/>
        </authorList>
    </citation>
    <scope>NUCLEOTIDE SEQUENCE</scope>
    <source>
        <strain evidence="2">RSA 2281</strain>
    </source>
</reference>
<gene>
    <name evidence="2" type="ORF">BDA99DRAFT_541446</name>
</gene>
<protein>
    <submittedName>
        <fullName evidence="2">Uncharacterized protein</fullName>
    </submittedName>
</protein>
<keyword evidence="3" id="KW-1185">Reference proteome</keyword>
<comment type="caution">
    <text evidence="2">The sequence shown here is derived from an EMBL/GenBank/DDBJ whole genome shotgun (WGS) entry which is preliminary data.</text>
</comment>
<dbReference type="EMBL" id="JAIXMP010000030">
    <property type="protein sequence ID" value="KAI9251458.1"/>
    <property type="molecule type" value="Genomic_DNA"/>
</dbReference>
<keyword evidence="1" id="KW-0812">Transmembrane</keyword>
<reference evidence="2" key="2">
    <citation type="submission" date="2023-02" db="EMBL/GenBank/DDBJ databases">
        <authorList>
            <consortium name="DOE Joint Genome Institute"/>
            <person name="Mondo S.J."/>
            <person name="Chang Y."/>
            <person name="Wang Y."/>
            <person name="Ahrendt S."/>
            <person name="Andreopoulos W."/>
            <person name="Barry K."/>
            <person name="Beard J."/>
            <person name="Benny G.L."/>
            <person name="Blankenship S."/>
            <person name="Bonito G."/>
            <person name="Cuomo C."/>
            <person name="Desiro A."/>
            <person name="Gervers K.A."/>
            <person name="Hundley H."/>
            <person name="Kuo A."/>
            <person name="LaButti K."/>
            <person name="Lang B.F."/>
            <person name="Lipzen A."/>
            <person name="O'Donnell K."/>
            <person name="Pangilinan J."/>
            <person name="Reynolds N."/>
            <person name="Sandor L."/>
            <person name="Smith M.W."/>
            <person name="Tsang A."/>
            <person name="Grigoriev I.V."/>
            <person name="Stajich J.E."/>
            <person name="Spatafora J.W."/>
        </authorList>
    </citation>
    <scope>NUCLEOTIDE SEQUENCE</scope>
    <source>
        <strain evidence="2">RSA 2281</strain>
    </source>
</reference>
<dbReference type="Proteomes" id="UP001209540">
    <property type="component" value="Unassembled WGS sequence"/>
</dbReference>
<evidence type="ECO:0000256" key="1">
    <source>
        <dbReference type="SAM" id="Phobius"/>
    </source>
</evidence>
<feature type="transmembrane region" description="Helical" evidence="1">
    <location>
        <begin position="46"/>
        <end position="64"/>
    </location>
</feature>
<sequence length="239" mass="27482">MTVRSIDQAHSQSGSKRLARNLFEVAHGLSIDSHPSRSNNVWKDRISITLLAICIVATRVYTILDRKKCLELLVKTKYFQLIPNTQWFMVVTVSDAASLFNNYFQQSDLIPQVDSLEVVDHRNGTHHYNDYSLSDECIYKHDDTNDKEEEKTDTPATAATNGLREIAVKIRSPRDFIPIFIKNRNIIHTLELDAYCAFSDDDEIEFDNTYWDSLTNICSSLSNLRSLSLCNPFYISKYN</sequence>
<evidence type="ECO:0000313" key="2">
    <source>
        <dbReference type="EMBL" id="KAI9251458.1"/>
    </source>
</evidence>
<evidence type="ECO:0000313" key="3">
    <source>
        <dbReference type="Proteomes" id="UP001209540"/>
    </source>
</evidence>
<dbReference type="AlphaFoldDB" id="A0AAD5K1F7"/>